<protein>
    <submittedName>
        <fullName evidence="2">Glycosyltransferase family A protein</fullName>
        <ecNumber evidence="2">2.4.-.-</ecNumber>
    </submittedName>
</protein>
<name>A0ABZ0SN58_9MICO</name>
<dbReference type="EC" id="2.4.-.-" evidence="2"/>
<dbReference type="InterPro" id="IPR050834">
    <property type="entry name" value="Glycosyltransf_2"/>
</dbReference>
<dbReference type="PANTHER" id="PTHR43685">
    <property type="entry name" value="GLYCOSYLTRANSFERASE"/>
    <property type="match status" value="1"/>
</dbReference>
<dbReference type="SUPFAM" id="SSF53448">
    <property type="entry name" value="Nucleotide-diphospho-sugar transferases"/>
    <property type="match status" value="1"/>
</dbReference>
<dbReference type="PANTHER" id="PTHR43685:SF11">
    <property type="entry name" value="GLYCOSYLTRANSFERASE TAGX-RELATED"/>
    <property type="match status" value="1"/>
</dbReference>
<accession>A0ABZ0SN58</accession>
<dbReference type="InterPro" id="IPR029044">
    <property type="entry name" value="Nucleotide-diphossugar_trans"/>
</dbReference>
<keyword evidence="3" id="KW-1185">Reference proteome</keyword>
<dbReference type="EMBL" id="CP139368">
    <property type="protein sequence ID" value="WPR90807.1"/>
    <property type="molecule type" value="Genomic_DNA"/>
</dbReference>
<dbReference type="RefSeq" id="WP_320943511.1">
    <property type="nucleotide sequence ID" value="NZ_BAABEU010000004.1"/>
</dbReference>
<evidence type="ECO:0000313" key="2">
    <source>
        <dbReference type="EMBL" id="WPR90807.1"/>
    </source>
</evidence>
<keyword evidence="2" id="KW-0808">Transferase</keyword>
<reference evidence="2 3" key="1">
    <citation type="submission" date="2023-11" db="EMBL/GenBank/DDBJ databases">
        <title>Genome sequence of Microbacterium rhizosphaerae KACC 19337.</title>
        <authorList>
            <person name="Choi H."/>
            <person name="Kim S."/>
            <person name="Kim Y."/>
            <person name="Kwon S.-W."/>
            <person name="Heo J."/>
        </authorList>
    </citation>
    <scope>NUCLEOTIDE SEQUENCE [LARGE SCALE GENOMIC DNA]</scope>
    <source>
        <strain evidence="2 3">KACC 19337</strain>
    </source>
</reference>
<dbReference type="CDD" id="cd00761">
    <property type="entry name" value="Glyco_tranf_GTA_type"/>
    <property type="match status" value="1"/>
</dbReference>
<evidence type="ECO:0000313" key="3">
    <source>
        <dbReference type="Proteomes" id="UP001323798"/>
    </source>
</evidence>
<proteinExistence type="predicted"/>
<dbReference type="Gene3D" id="3.90.550.10">
    <property type="entry name" value="Spore Coat Polysaccharide Biosynthesis Protein SpsA, Chain A"/>
    <property type="match status" value="1"/>
</dbReference>
<dbReference type="Proteomes" id="UP001323798">
    <property type="component" value="Chromosome"/>
</dbReference>
<gene>
    <name evidence="2" type="ORF">SM116_05810</name>
</gene>
<organism evidence="2 3">
    <name type="scientific">Microbacterium rhizosphaerae</name>
    <dbReference type="NCBI Taxonomy" id="1678237"/>
    <lineage>
        <taxon>Bacteria</taxon>
        <taxon>Bacillati</taxon>
        <taxon>Actinomycetota</taxon>
        <taxon>Actinomycetes</taxon>
        <taxon>Micrococcales</taxon>
        <taxon>Microbacteriaceae</taxon>
        <taxon>Microbacterium</taxon>
    </lineage>
</organism>
<dbReference type="GO" id="GO:0016757">
    <property type="term" value="F:glycosyltransferase activity"/>
    <property type="evidence" value="ECO:0007669"/>
    <property type="project" value="UniProtKB-KW"/>
</dbReference>
<dbReference type="InterPro" id="IPR001173">
    <property type="entry name" value="Glyco_trans_2-like"/>
</dbReference>
<keyword evidence="2" id="KW-0328">Glycosyltransferase</keyword>
<evidence type="ECO:0000259" key="1">
    <source>
        <dbReference type="Pfam" id="PF00535"/>
    </source>
</evidence>
<dbReference type="Pfam" id="PF00535">
    <property type="entry name" value="Glycos_transf_2"/>
    <property type="match status" value="1"/>
</dbReference>
<sequence length="341" mass="38273">MTASQATPRAREAPVVSVVVRTKDRPMMLQRALRGILGQSFVDLEVIVVNDGGDPATIAGVIAGFSESDQARVVRIDHERSLGRWPTANDGVLAARGRFVALHDDDDLWHVDFLERTVAFLDATPDAAAVAVPTEVVYEELEDGQWVERSSYLWSPPGNVVTLFDLILHNRVVPISMLTRRSTYDEIGLYDPTLDVVGDWEFNLRLAARGTIAYLDGPVLAYWRQRPAMTGPLGNSVHAEQTAHFKFDRLVRERALKSENATADVAQLLYLSKIIDERFGDAERRIIERLDALEQAMQRSSAALDSQIKRQSRYFSLGQTVVRLRRRLWPPRSGRRPSQAS</sequence>
<feature type="domain" description="Glycosyltransferase 2-like" evidence="1">
    <location>
        <begin position="17"/>
        <end position="143"/>
    </location>
</feature>